<keyword evidence="4" id="KW-1185">Reference proteome</keyword>
<dbReference type="Proteomes" id="UP001611383">
    <property type="component" value="Chromosome"/>
</dbReference>
<evidence type="ECO:0000256" key="1">
    <source>
        <dbReference type="SAM" id="MobiDB-lite"/>
    </source>
</evidence>
<gene>
    <name evidence="3" type="ORF">F0U60_53760</name>
</gene>
<feature type="region of interest" description="Disordered" evidence="1">
    <location>
        <begin position="1"/>
        <end position="57"/>
    </location>
</feature>
<dbReference type="InterPro" id="IPR013783">
    <property type="entry name" value="Ig-like_fold"/>
</dbReference>
<evidence type="ECO:0000313" key="4">
    <source>
        <dbReference type="Proteomes" id="UP001611383"/>
    </source>
</evidence>
<proteinExistence type="predicted"/>
<dbReference type="Gene3D" id="2.60.40.10">
    <property type="entry name" value="Immunoglobulins"/>
    <property type="match status" value="1"/>
</dbReference>
<evidence type="ECO:0000313" key="3">
    <source>
        <dbReference type="EMBL" id="WNG52000.1"/>
    </source>
</evidence>
<organism evidence="3 4">
    <name type="scientific">Archangium minus</name>
    <dbReference type="NCBI Taxonomy" id="83450"/>
    <lineage>
        <taxon>Bacteria</taxon>
        <taxon>Pseudomonadati</taxon>
        <taxon>Myxococcota</taxon>
        <taxon>Myxococcia</taxon>
        <taxon>Myxococcales</taxon>
        <taxon>Cystobacterineae</taxon>
        <taxon>Archangiaceae</taxon>
        <taxon>Archangium</taxon>
    </lineage>
</organism>
<dbReference type="InterPro" id="IPR036366">
    <property type="entry name" value="PGBDSf"/>
</dbReference>
<sequence>MIFGKPSPSSQDGEVDEDSPSTLPEPIRPKVLTFGPPARSSGPPPSEDSAAPTPSKPLRVAKLKAADTVSLEEPPVVPSNSTTTCPYMERYAIEVLVVGAHDEPIAELAVELRKSDTEALASKTDASGRARFEALQKQRYDLCLPTLDSATWEVVGREPLPAERARSAGNATWRAPAKAPEASSPHVVVQGECLAEIAARHGFLSEVLWNLPDNGKLKELRGASALLFPGDKVVLPALRVKTQSCEVGEAFRLRRKGAREQFRVRFLSGDGKPRGGIPYLLTLELEGGAEERKGETDGDGYVSEPVPPDVDKVRLVLGKEEPQEVYEFQMAYLDPLETISGVQARLTNLGYPCGEVSGELDSLTRRALRDFQRDHSLEVTGELDDTTRKKLEELYLS</sequence>
<dbReference type="Pfam" id="PF01471">
    <property type="entry name" value="PG_binding_1"/>
    <property type="match status" value="1"/>
</dbReference>
<dbReference type="SUPFAM" id="SSF47090">
    <property type="entry name" value="PGBD-like"/>
    <property type="match status" value="1"/>
</dbReference>
<dbReference type="Gene3D" id="1.10.101.10">
    <property type="entry name" value="PGBD-like superfamily/PGBD"/>
    <property type="match status" value="1"/>
</dbReference>
<dbReference type="InterPro" id="IPR036365">
    <property type="entry name" value="PGBD-like_sf"/>
</dbReference>
<dbReference type="InterPro" id="IPR002477">
    <property type="entry name" value="Peptidoglycan-bd-like"/>
</dbReference>
<feature type="domain" description="Peptidoglycan binding-like" evidence="2">
    <location>
        <begin position="342"/>
        <end position="391"/>
    </location>
</feature>
<evidence type="ECO:0000259" key="2">
    <source>
        <dbReference type="Pfam" id="PF01471"/>
    </source>
</evidence>
<dbReference type="EMBL" id="CP043494">
    <property type="protein sequence ID" value="WNG52000.1"/>
    <property type="molecule type" value="Genomic_DNA"/>
</dbReference>
<accession>A0ABY9X9C6</accession>
<protein>
    <recommendedName>
        <fullName evidence="2">Peptidoglycan binding-like domain-containing protein</fullName>
    </recommendedName>
</protein>
<name>A0ABY9X9C6_9BACT</name>
<reference evidence="3 4" key="1">
    <citation type="submission" date="2019-08" db="EMBL/GenBank/DDBJ databases">
        <title>Archangium and Cystobacter genomes.</title>
        <authorList>
            <person name="Chen I.-C.K."/>
            <person name="Wielgoss S."/>
        </authorList>
    </citation>
    <scope>NUCLEOTIDE SEQUENCE [LARGE SCALE GENOMIC DNA]</scope>
    <source>
        <strain evidence="3 4">Cbm 6</strain>
    </source>
</reference>